<dbReference type="EMBL" id="QYUK01000008">
    <property type="protein sequence ID" value="RJF94442.1"/>
    <property type="molecule type" value="Genomic_DNA"/>
</dbReference>
<dbReference type="PRINTS" id="PR00080">
    <property type="entry name" value="SDRFAMILY"/>
</dbReference>
<dbReference type="AlphaFoldDB" id="A0A418WT45"/>
<dbReference type="SUPFAM" id="SSF51735">
    <property type="entry name" value="NAD(P)-binding Rossmann-fold domains"/>
    <property type="match status" value="1"/>
</dbReference>
<dbReference type="InterPro" id="IPR036291">
    <property type="entry name" value="NAD(P)-bd_dom_sf"/>
</dbReference>
<reference evidence="2 3" key="1">
    <citation type="submission" date="2018-09" db="EMBL/GenBank/DDBJ databases">
        <authorList>
            <person name="Zhu H."/>
        </authorList>
    </citation>
    <scope>NUCLEOTIDE SEQUENCE [LARGE SCALE GENOMIC DNA]</scope>
    <source>
        <strain evidence="2 3">K1W22B-8</strain>
    </source>
</reference>
<sequence>MSKTVLITGASRGLGRALVEAYAAEGWAVHAVSRRVGDLEAIPSVTAHEMEVTDRRCIATLRTRFAESKLDLLINNAGNWGPTAQDLGPIDPQVWLETLRINTLSPYYVSEALLDPLARARGLIVTITSKMGSIGDNGVGGDYIYRSSKAAANMVVRSLARDVALRGISAIALHPGWVQTDMGGAQAPLTIEESVNAMRRTIGHVTSRDSGKFLNYDGNELPW</sequence>
<accession>A0A418WT45</accession>
<evidence type="ECO:0000313" key="2">
    <source>
        <dbReference type="EMBL" id="RJF94442.1"/>
    </source>
</evidence>
<name>A0A418WT45_9PROT</name>
<dbReference type="PANTHER" id="PTHR45458">
    <property type="entry name" value="SHORT-CHAIN DEHYDROGENASE/REDUCTASE SDR"/>
    <property type="match status" value="1"/>
</dbReference>
<gene>
    <name evidence="2" type="ORF">D3874_00955</name>
</gene>
<protein>
    <submittedName>
        <fullName evidence="2">SDR family oxidoreductase</fullName>
    </submittedName>
</protein>
<evidence type="ECO:0000313" key="3">
    <source>
        <dbReference type="Proteomes" id="UP000284605"/>
    </source>
</evidence>
<dbReference type="OrthoDB" id="9785826at2"/>
<dbReference type="InterPro" id="IPR052184">
    <property type="entry name" value="SDR_enzymes"/>
</dbReference>
<comment type="similarity">
    <text evidence="1">Belongs to the short-chain dehydrogenases/reductases (SDR) family.</text>
</comment>
<dbReference type="PRINTS" id="PR00081">
    <property type="entry name" value="GDHRDH"/>
</dbReference>
<dbReference type="Pfam" id="PF00106">
    <property type="entry name" value="adh_short"/>
    <property type="match status" value="1"/>
</dbReference>
<dbReference type="Gene3D" id="3.40.50.720">
    <property type="entry name" value="NAD(P)-binding Rossmann-like Domain"/>
    <property type="match status" value="1"/>
</dbReference>
<organism evidence="2 3">
    <name type="scientific">Oleomonas cavernae</name>
    <dbReference type="NCBI Taxonomy" id="2320859"/>
    <lineage>
        <taxon>Bacteria</taxon>
        <taxon>Pseudomonadati</taxon>
        <taxon>Pseudomonadota</taxon>
        <taxon>Alphaproteobacteria</taxon>
        <taxon>Acetobacterales</taxon>
        <taxon>Acetobacteraceae</taxon>
        <taxon>Oleomonas</taxon>
    </lineage>
</organism>
<proteinExistence type="inferred from homology"/>
<dbReference type="GO" id="GO:0016616">
    <property type="term" value="F:oxidoreductase activity, acting on the CH-OH group of donors, NAD or NADP as acceptor"/>
    <property type="evidence" value="ECO:0007669"/>
    <property type="project" value="TreeGrafter"/>
</dbReference>
<dbReference type="Proteomes" id="UP000284605">
    <property type="component" value="Unassembled WGS sequence"/>
</dbReference>
<dbReference type="RefSeq" id="WP_119775486.1">
    <property type="nucleotide sequence ID" value="NZ_QYUK01000008.1"/>
</dbReference>
<keyword evidence="3" id="KW-1185">Reference proteome</keyword>
<evidence type="ECO:0000256" key="1">
    <source>
        <dbReference type="RuleBase" id="RU000363"/>
    </source>
</evidence>
<dbReference type="CDD" id="cd05325">
    <property type="entry name" value="carb_red_sniffer_like_SDR_c"/>
    <property type="match status" value="1"/>
</dbReference>
<comment type="caution">
    <text evidence="2">The sequence shown here is derived from an EMBL/GenBank/DDBJ whole genome shotgun (WGS) entry which is preliminary data.</text>
</comment>
<dbReference type="InterPro" id="IPR002347">
    <property type="entry name" value="SDR_fam"/>
</dbReference>
<dbReference type="PANTHER" id="PTHR45458:SF1">
    <property type="entry name" value="SHORT CHAIN DEHYDROGENASE"/>
    <property type="match status" value="1"/>
</dbReference>